<comment type="caution">
    <text evidence="1">The sequence shown here is derived from an EMBL/GenBank/DDBJ whole genome shotgun (WGS) entry which is preliminary data.</text>
</comment>
<accession>A0ABN3QIC1</accession>
<evidence type="ECO:0000313" key="2">
    <source>
        <dbReference type="Proteomes" id="UP001500151"/>
    </source>
</evidence>
<reference evidence="1 2" key="1">
    <citation type="journal article" date="2019" name="Int. J. Syst. Evol. Microbiol.">
        <title>The Global Catalogue of Microorganisms (GCM) 10K type strain sequencing project: providing services to taxonomists for standard genome sequencing and annotation.</title>
        <authorList>
            <consortium name="The Broad Institute Genomics Platform"/>
            <consortium name="The Broad Institute Genome Sequencing Center for Infectious Disease"/>
            <person name="Wu L."/>
            <person name="Ma J."/>
        </authorList>
    </citation>
    <scope>NUCLEOTIDE SEQUENCE [LARGE SCALE GENOMIC DNA]</scope>
    <source>
        <strain evidence="1 2">JCM 4524</strain>
    </source>
</reference>
<gene>
    <name evidence="1" type="ORF">GCM10010307_15980</name>
</gene>
<proteinExistence type="predicted"/>
<dbReference type="Proteomes" id="UP001500151">
    <property type="component" value="Unassembled WGS sequence"/>
</dbReference>
<evidence type="ECO:0000313" key="1">
    <source>
        <dbReference type="EMBL" id="GAA2627238.1"/>
    </source>
</evidence>
<dbReference type="EMBL" id="BAAASJ010000019">
    <property type="protein sequence ID" value="GAA2627238.1"/>
    <property type="molecule type" value="Genomic_DNA"/>
</dbReference>
<name>A0ABN3QIC1_9ACTN</name>
<protein>
    <submittedName>
        <fullName evidence="1">Uncharacterized protein</fullName>
    </submittedName>
</protein>
<dbReference type="RefSeq" id="WP_344388524.1">
    <property type="nucleotide sequence ID" value="NZ_BAAASJ010000019.1"/>
</dbReference>
<sequence length="440" mass="49011">MKAFARAELRRDLAGVVYVPAAQDPDRLGAALHAEGALVALKVRYGGSDPERAPWLVAAHPFPLGPDLTRQLERLGAAVFALCDTAQDLYAEGDPHVRAALDIGVPEDLRGRDLDRRIELFRLDVVVSQSVPQVTEIEEAFGNVGKMHAFERAYGVGAGELFRAFHRRGIERIWMDDQYPTYRPENELAACRMREQFGRPVEVEFFSRFRDDGRSGWRFCYVKELRQYGERLRREIFAAADRLINPLFHGFGTKALLSLVWDPALESAIAGRLGAQTMTVLRTCVPRSLVLPARPDPALVEQLKACGREKVLKVIDSDASEFTWGSRGVFFGDHSAGRWRSALDAAAAGQVPGRPEATGSRFVISDLVDSDRFDVEFLHPRSRQLCLLPRARIRLTPIYAREGRGSELLGGHATFVNTSRKVHVGHHAVCTPFVPSFTQA</sequence>
<organism evidence="1 2">
    <name type="scientific">Streptomyces vastus</name>
    <dbReference type="NCBI Taxonomy" id="285451"/>
    <lineage>
        <taxon>Bacteria</taxon>
        <taxon>Bacillati</taxon>
        <taxon>Actinomycetota</taxon>
        <taxon>Actinomycetes</taxon>
        <taxon>Kitasatosporales</taxon>
        <taxon>Streptomycetaceae</taxon>
        <taxon>Streptomyces</taxon>
    </lineage>
</organism>
<keyword evidence="2" id="KW-1185">Reference proteome</keyword>